<keyword evidence="3" id="KW-0472">Membrane</keyword>
<dbReference type="PANTHER" id="PTHR43747">
    <property type="entry name" value="FAD-BINDING PROTEIN"/>
    <property type="match status" value="1"/>
</dbReference>
<dbReference type="RefSeq" id="WP_211938970.1">
    <property type="nucleotide sequence ID" value="NZ_CP073078.1"/>
</dbReference>
<accession>A0A975IVM2</accession>
<keyword evidence="2" id="KW-0285">Flavoprotein</keyword>
<feature type="transmembrane region" description="Helical" evidence="3">
    <location>
        <begin position="21"/>
        <end position="40"/>
    </location>
</feature>
<dbReference type="SUPFAM" id="SSF51905">
    <property type="entry name" value="FAD/NAD(P)-binding domain"/>
    <property type="match status" value="1"/>
</dbReference>
<evidence type="ECO:0000256" key="1">
    <source>
        <dbReference type="PIRSR" id="PIRSR011396-1"/>
    </source>
</evidence>
<dbReference type="Gene3D" id="3.50.50.60">
    <property type="entry name" value="FAD/NAD(P)-binding domain"/>
    <property type="match status" value="1"/>
</dbReference>
<proteinExistence type="predicted"/>
<dbReference type="AlphaFoldDB" id="A0A975IVM2"/>
<dbReference type="KEGG" id="caul:KCG34_03255"/>
<keyword evidence="3" id="KW-1133">Transmembrane helix</keyword>
<dbReference type="GO" id="GO:0004497">
    <property type="term" value="F:monooxygenase activity"/>
    <property type="evidence" value="ECO:0007669"/>
    <property type="project" value="InterPro"/>
</dbReference>
<dbReference type="GO" id="GO:0000166">
    <property type="term" value="F:nucleotide binding"/>
    <property type="evidence" value="ECO:0007669"/>
    <property type="project" value="UniProtKB-KW"/>
</dbReference>
<keyword evidence="5" id="KW-1185">Reference proteome</keyword>
<dbReference type="InterPro" id="IPR036188">
    <property type="entry name" value="FAD/NAD-bd_sf"/>
</dbReference>
<dbReference type="InterPro" id="IPR033856">
    <property type="entry name" value="Trp_halogen"/>
</dbReference>
<keyword evidence="3" id="KW-0812">Transmembrane</keyword>
<dbReference type="PIRSF" id="PIRSF011396">
    <property type="entry name" value="Trp_halogenase"/>
    <property type="match status" value="1"/>
</dbReference>
<feature type="binding site" evidence="2">
    <location>
        <position position="355"/>
    </location>
    <ligand>
        <name>L-tryptophan</name>
        <dbReference type="ChEBI" id="CHEBI:57912"/>
    </ligand>
</feature>
<feature type="active site" evidence="1">
    <location>
        <position position="92"/>
    </location>
</feature>
<evidence type="ECO:0000313" key="4">
    <source>
        <dbReference type="EMBL" id="QUD88920.1"/>
    </source>
</evidence>
<dbReference type="Proteomes" id="UP000676409">
    <property type="component" value="Chromosome"/>
</dbReference>
<reference evidence="4" key="1">
    <citation type="submission" date="2021-04" db="EMBL/GenBank/DDBJ databases">
        <title>The complete genome sequence of Caulobacter sp. S6.</title>
        <authorList>
            <person name="Tang Y."/>
            <person name="Ouyang W."/>
            <person name="Liu Q."/>
            <person name="Huang B."/>
            <person name="Guo Z."/>
            <person name="Lei P."/>
        </authorList>
    </citation>
    <scope>NUCLEOTIDE SEQUENCE</scope>
    <source>
        <strain evidence="4">S6</strain>
    </source>
</reference>
<keyword evidence="2" id="KW-0274">FAD</keyword>
<feature type="binding site" evidence="2">
    <location>
        <position position="359"/>
    </location>
    <ligand>
        <name>FAD</name>
        <dbReference type="ChEBI" id="CHEBI:57692"/>
    </ligand>
</feature>
<dbReference type="PANTHER" id="PTHR43747:SF4">
    <property type="entry name" value="FLAVIN-DEPENDENT TRYPTOPHAN HALOGENASE"/>
    <property type="match status" value="1"/>
</dbReference>
<name>A0A975IVM2_9CAUL</name>
<feature type="binding site" evidence="2">
    <location>
        <position position="199"/>
    </location>
    <ligand>
        <name>FAD</name>
        <dbReference type="ChEBI" id="CHEBI:57692"/>
    </ligand>
</feature>
<evidence type="ECO:0000256" key="2">
    <source>
        <dbReference type="PIRSR" id="PIRSR011396-2"/>
    </source>
</evidence>
<evidence type="ECO:0000256" key="3">
    <source>
        <dbReference type="SAM" id="Phobius"/>
    </source>
</evidence>
<feature type="binding site" evidence="2">
    <location>
        <begin position="26"/>
        <end position="29"/>
    </location>
    <ligand>
        <name>FAD</name>
        <dbReference type="ChEBI" id="CHEBI:57692"/>
    </ligand>
</feature>
<dbReference type="Pfam" id="PF04820">
    <property type="entry name" value="Trp_halogenase"/>
    <property type="match status" value="1"/>
</dbReference>
<dbReference type="EMBL" id="CP073078">
    <property type="protein sequence ID" value="QUD88920.1"/>
    <property type="molecule type" value="Genomic_DNA"/>
</dbReference>
<feature type="binding site" evidence="2">
    <location>
        <position position="92"/>
    </location>
    <ligand>
        <name>7-chloro-L-tryptophan</name>
        <dbReference type="ChEBI" id="CHEBI:58713"/>
    </ligand>
</feature>
<keyword evidence="2" id="KW-0547">Nucleotide-binding</keyword>
<protein>
    <submittedName>
        <fullName evidence="4">Tryptophan 7-halogenase</fullName>
    </submittedName>
</protein>
<dbReference type="InterPro" id="IPR050816">
    <property type="entry name" value="Flavin-dep_Halogenase_NPB"/>
</dbReference>
<organism evidence="4 5">
    <name type="scientific">Phenylobacterium montanum</name>
    <dbReference type="NCBI Taxonomy" id="2823693"/>
    <lineage>
        <taxon>Bacteria</taxon>
        <taxon>Pseudomonadati</taxon>
        <taxon>Pseudomonadota</taxon>
        <taxon>Alphaproteobacteria</taxon>
        <taxon>Caulobacterales</taxon>
        <taxon>Caulobacteraceae</taxon>
        <taxon>Phenylobacterium</taxon>
    </lineage>
</organism>
<gene>
    <name evidence="4" type="ORF">KCG34_03255</name>
</gene>
<sequence>MPDQPASAAEAQVPDRRIRRIAILGGGTAGWMAAAILARATPNMGLAITVIESPEIGTVGVGEATIPPIIDLLRFLGIDEADFVRHTQATYKLGIKFLDWRTVGHSYWHPFGTFGTSINRRPFFHAWHKAQADGLSPRFNDFSLCAALGDEHRFRHPDPSDPGPAGGLRYALHFDAGLVGRYLRAYAERLGVSRLERTVKGARQREDGFIEALVFDSGEELAADLFIDCSGFRGVLIEQTLKTGYLDWSDVLPCDRAVAVPTERKGSRAPYTQSRARDAGWQWRIPLQHRVGNGYVYCSSHISDAEATDDLLSVVGETPLAEPRLLRFTAGRRREFWNRNCIALGLASGFLEPLESTSIHLVMSGVYNLLDHFPDKDFAPANIASYNRMLIEELEHVRDFIVLHYCAVQREDTPLWRYCRSMALPDSLAERIELYRATGRISVKAGELFTDLSWFYIFEGLGITPRSHDPLMDVVGRVQLAGILNSLAQATAAAARTARPHDAWFDAPTLAGAAR</sequence>
<dbReference type="InterPro" id="IPR006905">
    <property type="entry name" value="Flavin_halogenase"/>
</dbReference>
<feature type="binding site" evidence="2">
    <location>
        <position position="346"/>
    </location>
    <ligand>
        <name>L-tryptophan</name>
        <dbReference type="ChEBI" id="CHEBI:57912"/>
    </ligand>
</feature>
<evidence type="ECO:0000313" key="5">
    <source>
        <dbReference type="Proteomes" id="UP000676409"/>
    </source>
</evidence>